<dbReference type="InterPro" id="IPR012338">
    <property type="entry name" value="Beta-lactam/transpept-like"/>
</dbReference>
<evidence type="ECO:0000313" key="2">
    <source>
        <dbReference type="EMBL" id="AGF71096.1"/>
    </source>
</evidence>
<dbReference type="OrthoDB" id="9809635at2"/>
<dbReference type="AlphaFoldDB" id="M1P338"/>
<feature type="domain" description="Beta-lactamase-related" evidence="1">
    <location>
        <begin position="16"/>
        <end position="367"/>
    </location>
</feature>
<protein>
    <recommendedName>
        <fullName evidence="1">Beta-lactamase-related domain-containing protein</fullName>
    </recommendedName>
</protein>
<proteinExistence type="predicted"/>
<dbReference type="InterPro" id="IPR001466">
    <property type="entry name" value="Beta-lactam-related"/>
</dbReference>
<dbReference type="Gene3D" id="3.40.710.10">
    <property type="entry name" value="DD-peptidase/beta-lactamase superfamily"/>
    <property type="match status" value="1"/>
</dbReference>
<evidence type="ECO:0000313" key="3">
    <source>
        <dbReference type="Proteomes" id="UP000011723"/>
    </source>
</evidence>
<dbReference type="PATRIC" id="fig|1121362.3.peg.77"/>
<dbReference type="STRING" id="1121362.A605_00400"/>
<keyword evidence="3" id="KW-1185">Reference proteome</keyword>
<gene>
    <name evidence="2" type="ORF">A605_00400</name>
</gene>
<dbReference type="InterPro" id="IPR050789">
    <property type="entry name" value="Diverse_Enzym_Activities"/>
</dbReference>
<dbReference type="HOGENOM" id="CLU_020027_11_2_11"/>
<dbReference type="Pfam" id="PF00144">
    <property type="entry name" value="Beta-lactamase"/>
    <property type="match status" value="1"/>
</dbReference>
<dbReference type="PANTHER" id="PTHR43283">
    <property type="entry name" value="BETA-LACTAMASE-RELATED"/>
    <property type="match status" value="1"/>
</dbReference>
<dbReference type="KEGG" id="chn:A605_00400"/>
<reference evidence="2 3" key="1">
    <citation type="journal article" date="2012" name="Stand. Genomic Sci.">
        <title>Genome sequence of the halotolerant bacterium Corynebacterium halotolerans type strain YIM 70093(T) (= DSM 44683(T)).</title>
        <authorList>
            <person name="Ruckert C."/>
            <person name="Albersmeier A."/>
            <person name="Al-Dilaimi A."/>
            <person name="Niehaus K."/>
            <person name="Szczepanowski R."/>
            <person name="Kalinowski J."/>
        </authorList>
    </citation>
    <scope>NUCLEOTIDE SEQUENCE [LARGE SCALE GENOMIC DNA]</scope>
    <source>
        <strain evidence="2">YIM 70093</strain>
    </source>
</reference>
<organism evidence="2 3">
    <name type="scientific">Corynebacterium halotolerans YIM 70093 = DSM 44683</name>
    <dbReference type="NCBI Taxonomy" id="1121362"/>
    <lineage>
        <taxon>Bacteria</taxon>
        <taxon>Bacillati</taxon>
        <taxon>Actinomycetota</taxon>
        <taxon>Actinomycetes</taxon>
        <taxon>Mycobacteriales</taxon>
        <taxon>Corynebacteriaceae</taxon>
        <taxon>Corynebacterium</taxon>
    </lineage>
</organism>
<evidence type="ECO:0000259" key="1">
    <source>
        <dbReference type="Pfam" id="PF00144"/>
    </source>
</evidence>
<dbReference type="PANTHER" id="PTHR43283:SF3">
    <property type="entry name" value="BETA-LACTAMASE FAMILY PROTEIN (AFU_ORTHOLOGUE AFUA_5G07500)"/>
    <property type="match status" value="1"/>
</dbReference>
<dbReference type="RefSeq" id="WP_015399520.1">
    <property type="nucleotide sequence ID" value="NC_020302.1"/>
</dbReference>
<name>M1P338_9CORY</name>
<sequence length="384" mass="41839">MSMNQKALKRLEDEINADIERGSYDGVNLIVARHGEIALQGTYGYAERATGRPTKRDDVYRILSMSKAFTNTLAYRALGEGKLALSTRVVDLIPEFLGTDPFRAVRKDRINLAHLLTHRSGMPATPDPGLPADRFGVLADVIAALGSVDVVNEPGTNLNYAPSINHALMGEMVRRAYGYGHFRDLARDLVFEPLGMTDTAFGLPRANEGRAVPLKVYVPEDGWLAPEDIECLNDYITADAEMPWVGATSTVDDVFKFAELFRRRGEVDGEHLIAPAVVEQATTLQTGDMPNDLYSGLAAQRSWETPAGNFGLGFSLSGTGTAPNFFGPFTSPRTFGNYGAGSTLFWVDPERDLTFVFLSSGVMDEGDNVARFQKLSTMVVAAAV</sequence>
<dbReference type="SUPFAM" id="SSF56601">
    <property type="entry name" value="beta-lactamase/transpeptidase-like"/>
    <property type="match status" value="1"/>
</dbReference>
<dbReference type="EMBL" id="CP003697">
    <property type="protein sequence ID" value="AGF71096.1"/>
    <property type="molecule type" value="Genomic_DNA"/>
</dbReference>
<dbReference type="eggNOG" id="COG1680">
    <property type="taxonomic scope" value="Bacteria"/>
</dbReference>
<accession>M1P338</accession>
<dbReference type="Proteomes" id="UP000011723">
    <property type="component" value="Chromosome"/>
</dbReference>